<dbReference type="EMBL" id="KN834842">
    <property type="protein sequence ID" value="KIK52481.1"/>
    <property type="molecule type" value="Genomic_DNA"/>
</dbReference>
<evidence type="ECO:0000256" key="4">
    <source>
        <dbReference type="ARBA" id="ARBA00022801"/>
    </source>
</evidence>
<dbReference type="InterPro" id="IPR021109">
    <property type="entry name" value="Peptidase_aspartic_dom_sf"/>
</dbReference>
<evidence type="ECO:0000313" key="11">
    <source>
        <dbReference type="Proteomes" id="UP000053593"/>
    </source>
</evidence>
<dbReference type="InterPro" id="IPR001969">
    <property type="entry name" value="Aspartic_peptidase_AS"/>
</dbReference>
<protein>
    <recommendedName>
        <fullName evidence="9">Peptidase A1 domain-containing protein</fullName>
    </recommendedName>
</protein>
<dbReference type="FunFam" id="2.40.70.10:FF:000115">
    <property type="entry name" value="Lysosomal aspartic protease"/>
    <property type="match status" value="1"/>
</dbReference>
<evidence type="ECO:0000256" key="3">
    <source>
        <dbReference type="ARBA" id="ARBA00022750"/>
    </source>
</evidence>
<dbReference type="SUPFAM" id="SSF50630">
    <property type="entry name" value="Acid proteases"/>
    <property type="match status" value="1"/>
</dbReference>
<feature type="active site" evidence="5">
    <location>
        <position position="119"/>
    </location>
</feature>
<keyword evidence="6" id="KW-1015">Disulfide bond</keyword>
<dbReference type="GO" id="GO:0004190">
    <property type="term" value="F:aspartic-type endopeptidase activity"/>
    <property type="evidence" value="ECO:0007669"/>
    <property type="project" value="UniProtKB-KW"/>
</dbReference>
<feature type="active site" evidence="5">
    <location>
        <position position="298"/>
    </location>
</feature>
<evidence type="ECO:0000256" key="5">
    <source>
        <dbReference type="PIRSR" id="PIRSR601461-1"/>
    </source>
</evidence>
<dbReference type="PANTHER" id="PTHR47966:SF51">
    <property type="entry name" value="BETA-SITE APP-CLEAVING ENZYME, ISOFORM A-RELATED"/>
    <property type="match status" value="1"/>
</dbReference>
<dbReference type="InterPro" id="IPR001461">
    <property type="entry name" value="Aspartic_peptidase_A1"/>
</dbReference>
<dbReference type="Proteomes" id="UP000053593">
    <property type="component" value="Unassembled WGS sequence"/>
</dbReference>
<organism evidence="10 11">
    <name type="scientific">Collybiopsis luxurians FD-317 M1</name>
    <dbReference type="NCBI Taxonomy" id="944289"/>
    <lineage>
        <taxon>Eukaryota</taxon>
        <taxon>Fungi</taxon>
        <taxon>Dikarya</taxon>
        <taxon>Basidiomycota</taxon>
        <taxon>Agaricomycotina</taxon>
        <taxon>Agaricomycetes</taxon>
        <taxon>Agaricomycetidae</taxon>
        <taxon>Agaricales</taxon>
        <taxon>Marasmiineae</taxon>
        <taxon>Omphalotaceae</taxon>
        <taxon>Collybiopsis</taxon>
        <taxon>Collybiopsis luxurians</taxon>
    </lineage>
</organism>
<reference evidence="10 11" key="1">
    <citation type="submission" date="2014-04" db="EMBL/GenBank/DDBJ databases">
        <title>Evolutionary Origins and Diversification of the Mycorrhizal Mutualists.</title>
        <authorList>
            <consortium name="DOE Joint Genome Institute"/>
            <consortium name="Mycorrhizal Genomics Consortium"/>
            <person name="Kohler A."/>
            <person name="Kuo A."/>
            <person name="Nagy L.G."/>
            <person name="Floudas D."/>
            <person name="Copeland A."/>
            <person name="Barry K.W."/>
            <person name="Cichocki N."/>
            <person name="Veneault-Fourrey C."/>
            <person name="LaButti K."/>
            <person name="Lindquist E.A."/>
            <person name="Lipzen A."/>
            <person name="Lundell T."/>
            <person name="Morin E."/>
            <person name="Murat C."/>
            <person name="Riley R."/>
            <person name="Ohm R."/>
            <person name="Sun H."/>
            <person name="Tunlid A."/>
            <person name="Henrissat B."/>
            <person name="Grigoriev I.V."/>
            <person name="Hibbett D.S."/>
            <person name="Martin F."/>
        </authorList>
    </citation>
    <scope>NUCLEOTIDE SEQUENCE [LARGE SCALE GENOMIC DNA]</scope>
    <source>
        <strain evidence="10 11">FD-317 M1</strain>
    </source>
</reference>
<dbReference type="PRINTS" id="PR00792">
    <property type="entry name" value="PEPSIN"/>
</dbReference>
<name>A0A0D0BDC3_9AGAR</name>
<keyword evidence="3 7" id="KW-0064">Aspartyl protease</keyword>
<feature type="region of interest" description="Disordered" evidence="8">
    <location>
        <begin position="139"/>
        <end position="158"/>
    </location>
</feature>
<sequence length="412" mass="43283">MLAVLAAATPMQQQRHTAISLPKRASLTKADGTFDHDRAVAQNVATINKHRQNLLNLQNNTGSLPQGFEIKPIALLPANIEASLQKRQAEALTDEEDDEEWAGDITIGTPGQKFLVDFDTGSSDLWVPSSSCTSSTCSSKSKYTASKSSTSTKESGSFSIEYGDGSTVSGPVYEETVTVAGVTATKQAFSPVTTLSSSFADDPIDGILGLAFKSISNLNANPFFVTANSQGTVKSNEFSFFLASSGSELYLGGTDSSKFSGTVEPHNVDTSTGFWQITGGSIATGGKTAVSNFETIIDSGTTIMYGPTSAVKTFYSKVSGAKLFDSTNGFYSFPCSSVPEVSFSWGGNSFAISSANFNLGTTEDGASTCVGALAGQDLGLGDNTWLLGDSFMKNVYTVFNFDTPSVGFAKLS</sequence>
<keyword evidence="11" id="KW-1185">Reference proteome</keyword>
<evidence type="ECO:0000313" key="10">
    <source>
        <dbReference type="EMBL" id="KIK52481.1"/>
    </source>
</evidence>
<comment type="similarity">
    <text evidence="1 7">Belongs to the peptidase A1 family.</text>
</comment>
<dbReference type="PROSITE" id="PS00141">
    <property type="entry name" value="ASP_PROTEASE"/>
    <property type="match status" value="1"/>
</dbReference>
<feature type="disulfide bond" evidence="6">
    <location>
        <begin position="132"/>
        <end position="137"/>
    </location>
</feature>
<dbReference type="GO" id="GO:0006508">
    <property type="term" value="P:proteolysis"/>
    <property type="evidence" value="ECO:0007669"/>
    <property type="project" value="UniProtKB-KW"/>
</dbReference>
<evidence type="ECO:0000259" key="9">
    <source>
        <dbReference type="PROSITE" id="PS51767"/>
    </source>
</evidence>
<accession>A0A0D0BDC3</accession>
<dbReference type="Gene3D" id="2.40.70.10">
    <property type="entry name" value="Acid Proteases"/>
    <property type="match status" value="2"/>
</dbReference>
<evidence type="ECO:0000256" key="1">
    <source>
        <dbReference type="ARBA" id="ARBA00007447"/>
    </source>
</evidence>
<evidence type="ECO:0000256" key="8">
    <source>
        <dbReference type="SAM" id="MobiDB-lite"/>
    </source>
</evidence>
<evidence type="ECO:0000256" key="7">
    <source>
        <dbReference type="RuleBase" id="RU000454"/>
    </source>
</evidence>
<feature type="domain" description="Peptidase A1" evidence="9">
    <location>
        <begin position="101"/>
        <end position="409"/>
    </location>
</feature>
<dbReference type="CDD" id="cd05471">
    <property type="entry name" value="pepsin_like"/>
    <property type="match status" value="1"/>
</dbReference>
<dbReference type="PROSITE" id="PS51767">
    <property type="entry name" value="PEPTIDASE_A1"/>
    <property type="match status" value="1"/>
</dbReference>
<evidence type="ECO:0000256" key="6">
    <source>
        <dbReference type="PIRSR" id="PIRSR601461-2"/>
    </source>
</evidence>
<dbReference type="HOGENOM" id="CLU_013253_1_4_1"/>
<proteinExistence type="inferred from homology"/>
<gene>
    <name evidence="10" type="ORF">GYMLUDRAFT_180088</name>
</gene>
<keyword evidence="4 7" id="KW-0378">Hydrolase</keyword>
<dbReference type="OrthoDB" id="15189at2759"/>
<dbReference type="PANTHER" id="PTHR47966">
    <property type="entry name" value="BETA-SITE APP-CLEAVING ENZYME, ISOFORM A-RELATED"/>
    <property type="match status" value="1"/>
</dbReference>
<dbReference type="AlphaFoldDB" id="A0A0D0BDC3"/>
<keyword evidence="2 7" id="KW-0645">Protease</keyword>
<dbReference type="InterPro" id="IPR033121">
    <property type="entry name" value="PEPTIDASE_A1"/>
</dbReference>
<dbReference type="InterPro" id="IPR034164">
    <property type="entry name" value="Pepsin-like_dom"/>
</dbReference>
<dbReference type="Pfam" id="PF00026">
    <property type="entry name" value="Asp"/>
    <property type="match status" value="1"/>
</dbReference>
<evidence type="ECO:0000256" key="2">
    <source>
        <dbReference type="ARBA" id="ARBA00022670"/>
    </source>
</evidence>